<organism evidence="5 6">
    <name type="scientific">Vanilla planifolia</name>
    <name type="common">Vanilla</name>
    <dbReference type="NCBI Taxonomy" id="51239"/>
    <lineage>
        <taxon>Eukaryota</taxon>
        <taxon>Viridiplantae</taxon>
        <taxon>Streptophyta</taxon>
        <taxon>Embryophyta</taxon>
        <taxon>Tracheophyta</taxon>
        <taxon>Spermatophyta</taxon>
        <taxon>Magnoliopsida</taxon>
        <taxon>Liliopsida</taxon>
        <taxon>Asparagales</taxon>
        <taxon>Orchidaceae</taxon>
        <taxon>Vanilloideae</taxon>
        <taxon>Vanilleae</taxon>
        <taxon>Vanilla</taxon>
    </lineage>
</organism>
<evidence type="ECO:0000256" key="2">
    <source>
        <dbReference type="ARBA" id="ARBA00023121"/>
    </source>
</evidence>
<evidence type="ECO:0000259" key="4">
    <source>
        <dbReference type="PROSITE" id="PS51228"/>
    </source>
</evidence>
<name>A0A835RSH1_VANPL</name>
<dbReference type="Gene3D" id="1.20.80.10">
    <property type="match status" value="1"/>
</dbReference>
<keyword evidence="3" id="KW-1133">Transmembrane helix</keyword>
<dbReference type="GO" id="GO:0006631">
    <property type="term" value="P:fatty acid metabolic process"/>
    <property type="evidence" value="ECO:0007669"/>
    <property type="project" value="TreeGrafter"/>
</dbReference>
<dbReference type="InterPro" id="IPR000582">
    <property type="entry name" value="Acyl-CoA-binding_protein"/>
</dbReference>
<comment type="caution">
    <text evidence="5">The sequence shown here is derived from an EMBL/GenBank/DDBJ whole genome shotgun (WGS) entry which is preliminary data.</text>
</comment>
<dbReference type="Pfam" id="PF00887">
    <property type="entry name" value="ACBP"/>
    <property type="match status" value="1"/>
</dbReference>
<proteinExistence type="inferred from homology"/>
<dbReference type="EMBL" id="JADCNM010000002">
    <property type="protein sequence ID" value="KAG0493590.1"/>
    <property type="molecule type" value="Genomic_DNA"/>
</dbReference>
<protein>
    <recommendedName>
        <fullName evidence="4">ACB domain-containing protein</fullName>
    </recommendedName>
</protein>
<reference evidence="5 6" key="1">
    <citation type="journal article" date="2020" name="Nat. Food">
        <title>A phased Vanilla planifolia genome enables genetic improvement of flavour and production.</title>
        <authorList>
            <person name="Hasing T."/>
            <person name="Tang H."/>
            <person name="Brym M."/>
            <person name="Khazi F."/>
            <person name="Huang T."/>
            <person name="Chambers A.H."/>
        </authorList>
    </citation>
    <scope>NUCLEOTIDE SEQUENCE [LARGE SCALE GENOMIC DNA]</scope>
    <source>
        <tissue evidence="5">Leaf</tissue>
    </source>
</reference>
<dbReference type="SUPFAM" id="SSF47027">
    <property type="entry name" value="Acyl-CoA binding protein"/>
    <property type="match status" value="1"/>
</dbReference>
<dbReference type="GO" id="GO:0000062">
    <property type="term" value="F:fatty-acyl-CoA binding"/>
    <property type="evidence" value="ECO:0007669"/>
    <property type="project" value="InterPro"/>
</dbReference>
<sequence length="309" mass="33762">MELEFCQELLLTAVLSALFAFIIGWIASNDFGNGEHSEGDAFLADCAGDATAMEMPGTLREGEAEAVVNAYGIGDVLPERGLAGVEEKIAEERSGDGKGDGLEIKNESGEEVSAEAYMFVMDDDIAKKLTETVDFEKDRILVANEGEEEEMEGKNYVCFSSKVEGLLDEWRQGAEIATEGEEGSITEMGGSLLCGEDDWEGIERSELEKLFGLATEYVGTVTGADALSRLSNNVLMELYGLHKVATEGPCYEPQPLRLKVTTWAKWNAWQKFGSMSPDAAMEQYLILLSNSIPGWMVHNAGENRWSGIH</sequence>
<dbReference type="PANTHER" id="PTHR23310">
    <property type="entry name" value="ACYL-COA-BINDING PROTEIN, ACBP"/>
    <property type="match status" value="1"/>
</dbReference>
<evidence type="ECO:0000256" key="1">
    <source>
        <dbReference type="ARBA" id="ARBA00005567"/>
    </source>
</evidence>
<keyword evidence="2" id="KW-0446">Lipid-binding</keyword>
<feature type="transmembrane region" description="Helical" evidence="3">
    <location>
        <begin position="9"/>
        <end position="27"/>
    </location>
</feature>
<evidence type="ECO:0000313" key="6">
    <source>
        <dbReference type="Proteomes" id="UP000639772"/>
    </source>
</evidence>
<dbReference type="Proteomes" id="UP000639772">
    <property type="component" value="Unassembled WGS sequence"/>
</dbReference>
<dbReference type="PANTHER" id="PTHR23310:SF105">
    <property type="entry name" value="ACYL-COA-BINDING DOMAIN-CONTAINING PROTEIN 5"/>
    <property type="match status" value="1"/>
</dbReference>
<evidence type="ECO:0000313" key="5">
    <source>
        <dbReference type="EMBL" id="KAG0493590.1"/>
    </source>
</evidence>
<evidence type="ECO:0000256" key="3">
    <source>
        <dbReference type="SAM" id="Phobius"/>
    </source>
</evidence>
<comment type="similarity">
    <text evidence="1">Belongs to the ACBP family.</text>
</comment>
<dbReference type="AlphaFoldDB" id="A0A835RSH1"/>
<keyword evidence="3" id="KW-0812">Transmembrane</keyword>
<dbReference type="PROSITE" id="PS51228">
    <property type="entry name" value="ACB_2"/>
    <property type="match status" value="1"/>
</dbReference>
<keyword evidence="3" id="KW-0472">Membrane</keyword>
<feature type="domain" description="ACB" evidence="4">
    <location>
        <begin position="207"/>
        <end position="297"/>
    </location>
</feature>
<dbReference type="OrthoDB" id="71307at2759"/>
<accession>A0A835RSH1</accession>
<gene>
    <name evidence="5" type="ORF">HPP92_004584</name>
</gene>
<dbReference type="InterPro" id="IPR035984">
    <property type="entry name" value="Acyl-CoA-binding_sf"/>
</dbReference>
<dbReference type="InterPro" id="IPR014352">
    <property type="entry name" value="FERM/acyl-CoA-bd_prot_sf"/>
</dbReference>